<dbReference type="InterPro" id="IPR050745">
    <property type="entry name" value="Multifunctional_regulatory"/>
</dbReference>
<evidence type="ECO:0000256" key="2">
    <source>
        <dbReference type="ARBA" id="ARBA00023043"/>
    </source>
</evidence>
<name>A0AAW0R7D0_9PEZI</name>
<dbReference type="PROSITE" id="PS50297">
    <property type="entry name" value="ANK_REP_REGION"/>
    <property type="match status" value="3"/>
</dbReference>
<dbReference type="SMART" id="SM00248">
    <property type="entry name" value="ANK"/>
    <property type="match status" value="4"/>
</dbReference>
<dbReference type="EMBL" id="JAQQWP010000002">
    <property type="protein sequence ID" value="KAK8129787.1"/>
    <property type="molecule type" value="Genomic_DNA"/>
</dbReference>
<accession>A0AAW0R7D0</accession>
<dbReference type="PANTHER" id="PTHR24189:SF72">
    <property type="entry name" value="ANKYRIN REPEAT-CONTAINING DOMAIN-CONTAINING PROTEIN"/>
    <property type="match status" value="1"/>
</dbReference>
<gene>
    <name evidence="5" type="ORF">PG999_002167</name>
</gene>
<dbReference type="Pfam" id="PF00023">
    <property type="entry name" value="Ank"/>
    <property type="match status" value="1"/>
</dbReference>
<evidence type="ECO:0000313" key="5">
    <source>
        <dbReference type="EMBL" id="KAK8129787.1"/>
    </source>
</evidence>
<dbReference type="AlphaFoldDB" id="A0AAW0R7D0"/>
<dbReference type="PANTHER" id="PTHR24189">
    <property type="entry name" value="MYOTROPHIN"/>
    <property type="match status" value="1"/>
</dbReference>
<dbReference type="SUPFAM" id="SSF48403">
    <property type="entry name" value="Ankyrin repeat"/>
    <property type="match status" value="1"/>
</dbReference>
<feature type="repeat" description="ANK" evidence="3">
    <location>
        <begin position="139"/>
        <end position="167"/>
    </location>
</feature>
<evidence type="ECO:0000313" key="6">
    <source>
        <dbReference type="Proteomes" id="UP001392437"/>
    </source>
</evidence>
<comment type="caution">
    <text evidence="5">The sequence shown here is derived from an EMBL/GenBank/DDBJ whole genome shotgun (WGS) entry which is preliminary data.</text>
</comment>
<evidence type="ECO:0000256" key="4">
    <source>
        <dbReference type="SAM" id="MobiDB-lite"/>
    </source>
</evidence>
<keyword evidence="6" id="KW-1185">Reference proteome</keyword>
<proteinExistence type="predicted"/>
<feature type="region of interest" description="Disordered" evidence="4">
    <location>
        <begin position="1"/>
        <end position="106"/>
    </location>
</feature>
<dbReference type="Pfam" id="PF12796">
    <property type="entry name" value="Ank_2"/>
    <property type="match status" value="1"/>
</dbReference>
<feature type="repeat" description="ANK" evidence="3">
    <location>
        <begin position="242"/>
        <end position="274"/>
    </location>
</feature>
<dbReference type="Proteomes" id="UP001392437">
    <property type="component" value="Unassembled WGS sequence"/>
</dbReference>
<dbReference type="InterPro" id="IPR002110">
    <property type="entry name" value="Ankyrin_rpt"/>
</dbReference>
<feature type="compositionally biased region" description="Polar residues" evidence="4">
    <location>
        <begin position="68"/>
        <end position="106"/>
    </location>
</feature>
<reference evidence="5 6" key="1">
    <citation type="submission" date="2023-01" db="EMBL/GenBank/DDBJ databases">
        <title>Analysis of 21 Apiospora genomes using comparative genomics revels a genus with tremendous synthesis potential of carbohydrate active enzymes and secondary metabolites.</title>
        <authorList>
            <person name="Sorensen T."/>
        </authorList>
    </citation>
    <scope>NUCLEOTIDE SEQUENCE [LARGE SCALE GENOMIC DNA]</scope>
    <source>
        <strain evidence="5 6">CBS 117206</strain>
    </source>
</reference>
<sequence length="296" mass="32485">MELDVEFQMPNGPLDRRRLQTRAGVSPTIAGSSQEIPGAARWEPGLGDGSDASWDTTAPFPIDENHILGQSSSDFSSRSIVPASDCTSLSSGHTKPSSRLGQSDASNLSVYTISPTPWLDDQLRRQPELEAPEEGWLRPLHIAAQKGNLRILKILARHSPNINDSDSHGQTPLIHAAQGGYSEAVSILLANGAHLDSVDRERRSALHWAVLHRRRDVLEILLERYAQDKEAYGPFINAYDDAGWTPLHMAIYWEFEAGVVLLIQYGADVTTKAAHCPYAEVRQKVTQEASSLSSST</sequence>
<evidence type="ECO:0000256" key="3">
    <source>
        <dbReference type="PROSITE-ProRule" id="PRU00023"/>
    </source>
</evidence>
<keyword evidence="1" id="KW-0677">Repeat</keyword>
<dbReference type="PROSITE" id="PS50088">
    <property type="entry name" value="ANK_REPEAT"/>
    <property type="match status" value="3"/>
</dbReference>
<organism evidence="5 6">
    <name type="scientific">Apiospora kogelbergensis</name>
    <dbReference type="NCBI Taxonomy" id="1337665"/>
    <lineage>
        <taxon>Eukaryota</taxon>
        <taxon>Fungi</taxon>
        <taxon>Dikarya</taxon>
        <taxon>Ascomycota</taxon>
        <taxon>Pezizomycotina</taxon>
        <taxon>Sordariomycetes</taxon>
        <taxon>Xylariomycetidae</taxon>
        <taxon>Amphisphaeriales</taxon>
        <taxon>Apiosporaceae</taxon>
        <taxon>Apiospora</taxon>
    </lineage>
</organism>
<dbReference type="InterPro" id="IPR036770">
    <property type="entry name" value="Ankyrin_rpt-contain_sf"/>
</dbReference>
<dbReference type="Gene3D" id="1.25.40.20">
    <property type="entry name" value="Ankyrin repeat-containing domain"/>
    <property type="match status" value="1"/>
</dbReference>
<evidence type="ECO:0000256" key="1">
    <source>
        <dbReference type="ARBA" id="ARBA00022737"/>
    </source>
</evidence>
<protein>
    <submittedName>
        <fullName evidence="5">Ankyrin repeat-containing protein</fullName>
    </submittedName>
</protein>
<keyword evidence="2 3" id="KW-0040">ANK repeat</keyword>
<feature type="repeat" description="ANK" evidence="3">
    <location>
        <begin position="168"/>
        <end position="200"/>
    </location>
</feature>